<dbReference type="HOGENOM" id="CLU_423758_0_0_0"/>
<dbReference type="GO" id="GO:0008757">
    <property type="term" value="F:S-adenosylmethionine-dependent methyltransferase activity"/>
    <property type="evidence" value="ECO:0007669"/>
    <property type="project" value="InterPro"/>
</dbReference>
<dbReference type="Pfam" id="PF08241">
    <property type="entry name" value="Methyltransf_11"/>
    <property type="match status" value="1"/>
</dbReference>
<dbReference type="eggNOG" id="COG2226">
    <property type="taxonomic scope" value="Bacteria"/>
</dbReference>
<sequence>MALLESSFDRVAEKYEETPNPLLRLEERFLPGVLPPLGGLDVIDVGCGTGRWLRTFSKARPNSLIGIDPSSSMLAIARSSMPNNVVVHAGSAYALPVPSEYADLALLSFVLSYCDEVEVVVRELARALKPGASVVISDMHPTTEGELGWNRAFDSVKGTTVLTSCRHEVENMAATFARYGFERVCHLELPFGEPEFQIFEVAGKLESYRAAHGRPAIYISRFVRQNAELECEVHLSCAQVSLGPSASTPASISIRNERIASVSSISGHSGERSIDLSGCMILPGLINAHDHLEFGLYPNLGHGPYKNAADWANDIHRRNGDEIARQARVPKDIRLYWGALRNLLSGVTSVCHHNPYAEIFDRQDFPVRVIREMRWAHSLAFGDGLEQAVEQSSDNWPFVIHACEGVDESAARELAELDRRGLFDEFTVLVHGLGCRGEDIDLLNQRDAGLIVCPTSNVFLFNKSIPSAYLRKVERIAIGTDSPLTAGGDLLDELRAAQKLLLADPSILYRMCTDRPAALLRLRAGQGQILAGGLADFTIARDKGLEPADALLDLKLSDIELIFVDGRVQLASESGIKRLPEVMRRHLLQLLVDGSPVWVNAPLDRMFRETTQVLGDEIRLSGKRIEYVS</sequence>
<name>Q1ITB7_KORVE</name>
<dbReference type="InterPro" id="IPR011059">
    <property type="entry name" value="Metal-dep_hydrolase_composite"/>
</dbReference>
<evidence type="ECO:0000313" key="4">
    <source>
        <dbReference type="Proteomes" id="UP000002432"/>
    </source>
</evidence>
<keyword evidence="1" id="KW-0378">Hydrolase</keyword>
<dbReference type="SUPFAM" id="SSF51556">
    <property type="entry name" value="Metallo-dependent hydrolases"/>
    <property type="match status" value="1"/>
</dbReference>
<dbReference type="InterPro" id="IPR013216">
    <property type="entry name" value="Methyltransf_11"/>
</dbReference>
<evidence type="ECO:0000313" key="3">
    <source>
        <dbReference type="EMBL" id="ABF39883.1"/>
    </source>
</evidence>
<keyword evidence="4" id="KW-1185">Reference proteome</keyword>
<dbReference type="Gene3D" id="3.40.50.150">
    <property type="entry name" value="Vaccinia Virus protein VP39"/>
    <property type="match status" value="1"/>
</dbReference>
<feature type="domain" description="Methyltransferase type 11" evidence="2">
    <location>
        <begin position="43"/>
        <end position="136"/>
    </location>
</feature>
<gene>
    <name evidence="3" type="ordered locus">Acid345_0880</name>
</gene>
<evidence type="ECO:0000259" key="2">
    <source>
        <dbReference type="Pfam" id="PF08241"/>
    </source>
</evidence>
<dbReference type="EnsemblBacteria" id="ABF39883">
    <property type="protein sequence ID" value="ABF39883"/>
    <property type="gene ID" value="Acid345_0880"/>
</dbReference>
<dbReference type="SUPFAM" id="SSF53335">
    <property type="entry name" value="S-adenosyl-L-methionine-dependent methyltransferases"/>
    <property type="match status" value="1"/>
</dbReference>
<dbReference type="Gene3D" id="3.20.20.140">
    <property type="entry name" value="Metal-dependent hydrolases"/>
    <property type="match status" value="2"/>
</dbReference>
<dbReference type="Gene3D" id="2.30.40.10">
    <property type="entry name" value="Urease, subunit C, domain 1"/>
    <property type="match status" value="1"/>
</dbReference>
<dbReference type="KEGG" id="aba:Acid345_0880"/>
<dbReference type="InterPro" id="IPR032466">
    <property type="entry name" value="Metal_Hydrolase"/>
</dbReference>
<dbReference type="STRING" id="204669.Acid345_0880"/>
<evidence type="ECO:0000256" key="1">
    <source>
        <dbReference type="ARBA" id="ARBA00022801"/>
    </source>
</evidence>
<protein>
    <submittedName>
        <fullName evidence="3">Amidohydrolase</fullName>
    </submittedName>
</protein>
<dbReference type="InterPro" id="IPR029063">
    <property type="entry name" value="SAM-dependent_MTases_sf"/>
</dbReference>
<dbReference type="RefSeq" id="WP_011521685.1">
    <property type="nucleotide sequence ID" value="NC_008009.1"/>
</dbReference>
<accession>Q1ITB7</accession>
<dbReference type="AlphaFoldDB" id="Q1ITB7"/>
<dbReference type="PANTHER" id="PTHR43794">
    <property type="entry name" value="AMINOHYDROLASE SSNA-RELATED"/>
    <property type="match status" value="1"/>
</dbReference>
<dbReference type="InterPro" id="IPR050287">
    <property type="entry name" value="MTA/SAH_deaminase"/>
</dbReference>
<dbReference type="CDD" id="cd02440">
    <property type="entry name" value="AdoMet_MTases"/>
    <property type="match status" value="1"/>
</dbReference>
<proteinExistence type="predicted"/>
<dbReference type="PANTHER" id="PTHR43794:SF11">
    <property type="entry name" value="AMIDOHYDROLASE-RELATED DOMAIN-CONTAINING PROTEIN"/>
    <property type="match status" value="1"/>
</dbReference>
<reference evidence="3 4" key="1">
    <citation type="journal article" date="2009" name="Appl. Environ. Microbiol.">
        <title>Three genomes from the phylum Acidobacteria provide insight into the lifestyles of these microorganisms in soils.</title>
        <authorList>
            <person name="Ward N.L."/>
            <person name="Challacombe J.F."/>
            <person name="Janssen P.H."/>
            <person name="Henrissat B."/>
            <person name="Coutinho P.M."/>
            <person name="Wu M."/>
            <person name="Xie G."/>
            <person name="Haft D.H."/>
            <person name="Sait M."/>
            <person name="Badger J."/>
            <person name="Barabote R.D."/>
            <person name="Bradley B."/>
            <person name="Brettin T.S."/>
            <person name="Brinkac L.M."/>
            <person name="Bruce D."/>
            <person name="Creasy T."/>
            <person name="Daugherty S.C."/>
            <person name="Davidsen T.M."/>
            <person name="DeBoy R.T."/>
            <person name="Detter J.C."/>
            <person name="Dodson R.J."/>
            <person name="Durkin A.S."/>
            <person name="Ganapathy A."/>
            <person name="Gwinn-Giglio M."/>
            <person name="Han C.S."/>
            <person name="Khouri H."/>
            <person name="Kiss H."/>
            <person name="Kothari S.P."/>
            <person name="Madupu R."/>
            <person name="Nelson K.E."/>
            <person name="Nelson W.C."/>
            <person name="Paulsen I."/>
            <person name="Penn K."/>
            <person name="Ren Q."/>
            <person name="Rosovitz M.J."/>
            <person name="Selengut J.D."/>
            <person name="Shrivastava S."/>
            <person name="Sullivan S.A."/>
            <person name="Tapia R."/>
            <person name="Thompson L.S."/>
            <person name="Watkins K.L."/>
            <person name="Yang Q."/>
            <person name="Yu C."/>
            <person name="Zafar N."/>
            <person name="Zhou L."/>
            <person name="Kuske C.R."/>
        </authorList>
    </citation>
    <scope>NUCLEOTIDE SEQUENCE [LARGE SCALE GENOMIC DNA]</scope>
    <source>
        <strain evidence="3 4">Ellin345</strain>
    </source>
</reference>
<dbReference type="eggNOG" id="COG0402">
    <property type="taxonomic scope" value="Bacteria"/>
</dbReference>
<organism evidence="3 4">
    <name type="scientific">Koribacter versatilis (strain Ellin345)</name>
    <dbReference type="NCBI Taxonomy" id="204669"/>
    <lineage>
        <taxon>Bacteria</taxon>
        <taxon>Pseudomonadati</taxon>
        <taxon>Acidobacteriota</taxon>
        <taxon>Terriglobia</taxon>
        <taxon>Terriglobales</taxon>
        <taxon>Candidatus Korobacteraceae</taxon>
        <taxon>Candidatus Korobacter</taxon>
    </lineage>
</organism>
<dbReference type="GO" id="GO:0016810">
    <property type="term" value="F:hydrolase activity, acting on carbon-nitrogen (but not peptide) bonds"/>
    <property type="evidence" value="ECO:0007669"/>
    <property type="project" value="InterPro"/>
</dbReference>
<dbReference type="EMBL" id="CP000360">
    <property type="protein sequence ID" value="ABF39883.1"/>
    <property type="molecule type" value="Genomic_DNA"/>
</dbReference>
<dbReference type="OrthoDB" id="9807210at2"/>
<dbReference type="Proteomes" id="UP000002432">
    <property type="component" value="Chromosome"/>
</dbReference>